<organism evidence="8 9">
    <name type="scientific">Aminicella lysinilytica</name>
    <dbReference type="NCBI Taxonomy" id="433323"/>
    <lineage>
        <taxon>Bacteria</taxon>
        <taxon>Bacillati</taxon>
        <taxon>Bacillota</taxon>
        <taxon>Clostridia</taxon>
        <taxon>Peptostreptococcales</taxon>
        <taxon>Anaerovoracaceae</taxon>
        <taxon>Aminicella</taxon>
    </lineage>
</organism>
<gene>
    <name evidence="8" type="ORF">EV211_11322</name>
</gene>
<dbReference type="PROSITE" id="PS51077">
    <property type="entry name" value="HTH_ICLR"/>
    <property type="match status" value="1"/>
</dbReference>
<evidence type="ECO:0000259" key="7">
    <source>
        <dbReference type="PROSITE" id="PS51078"/>
    </source>
</evidence>
<dbReference type="InterPro" id="IPR050707">
    <property type="entry name" value="HTH_MetabolicPath_Reg"/>
</dbReference>
<dbReference type="Proteomes" id="UP000295500">
    <property type="component" value="Unassembled WGS sequence"/>
</dbReference>
<dbReference type="PANTHER" id="PTHR30136:SF24">
    <property type="entry name" value="HTH-TYPE TRANSCRIPTIONAL REPRESSOR ALLR"/>
    <property type="match status" value="1"/>
</dbReference>
<keyword evidence="1" id="KW-0805">Transcription regulation</keyword>
<dbReference type="GO" id="GO:0045892">
    <property type="term" value="P:negative regulation of DNA-templated transcription"/>
    <property type="evidence" value="ECO:0007669"/>
    <property type="project" value="TreeGrafter"/>
</dbReference>
<dbReference type="InterPro" id="IPR036390">
    <property type="entry name" value="WH_DNA-bd_sf"/>
</dbReference>
<proteinExistence type="predicted"/>
<protein>
    <recommendedName>
        <fullName evidence="5">Glycerol operon regulatory protein</fullName>
    </recommendedName>
</protein>
<reference evidence="8 9" key="1">
    <citation type="submission" date="2019-03" db="EMBL/GenBank/DDBJ databases">
        <title>Genomic Encyclopedia of Type Strains, Phase IV (KMG-IV): sequencing the most valuable type-strain genomes for metagenomic binning, comparative biology and taxonomic classification.</title>
        <authorList>
            <person name="Goeker M."/>
        </authorList>
    </citation>
    <scope>NUCLEOTIDE SEQUENCE [LARGE SCALE GENOMIC DNA]</scope>
    <source>
        <strain evidence="8 9">DSM 28287</strain>
    </source>
</reference>
<dbReference type="OrthoDB" id="9791752at2"/>
<dbReference type="InterPro" id="IPR029016">
    <property type="entry name" value="GAF-like_dom_sf"/>
</dbReference>
<feature type="domain" description="IclR-ED" evidence="7">
    <location>
        <begin position="69"/>
        <end position="252"/>
    </location>
</feature>
<evidence type="ECO:0000256" key="3">
    <source>
        <dbReference type="ARBA" id="ARBA00023163"/>
    </source>
</evidence>
<dbReference type="RefSeq" id="WP_133528267.1">
    <property type="nucleotide sequence ID" value="NZ_CALCQM010000161.1"/>
</dbReference>
<keyword evidence="9" id="KW-1185">Reference proteome</keyword>
<dbReference type="Pfam" id="PF01614">
    <property type="entry name" value="IclR_C"/>
    <property type="match status" value="1"/>
</dbReference>
<dbReference type="SUPFAM" id="SSF46785">
    <property type="entry name" value="Winged helix' DNA-binding domain"/>
    <property type="match status" value="1"/>
</dbReference>
<keyword evidence="2" id="KW-0238">DNA-binding</keyword>
<evidence type="ECO:0000256" key="2">
    <source>
        <dbReference type="ARBA" id="ARBA00023125"/>
    </source>
</evidence>
<evidence type="ECO:0000313" key="9">
    <source>
        <dbReference type="Proteomes" id="UP000295500"/>
    </source>
</evidence>
<sequence length="254" mass="28063">MATDNNVQSIDRALDIIEVLSDESEGLGVTEIANRIGLHKSTAHRIITTMTNRGYLNKNKSGNYQIGLKLIEAVSCYINSLELQTEARPYIAKITGELGLTSHLGVLDGDQVVYIEKMDVFSNVRMYSQIGLHVHAYSCSLGKCLLSNYSAEDLRKIMANCSFTRFTNKTICSIEDLMSDLELVRKRGWAIDDEESEVGHRCIGAPIYDYRGDIIAAISASGPTTVFTPDRIDQVSSYVKAQAMEISKSMGYVG</sequence>
<dbReference type="InterPro" id="IPR005471">
    <property type="entry name" value="Tscrpt_reg_IclR_N"/>
</dbReference>
<comment type="caution">
    <text evidence="8">The sequence shown here is derived from an EMBL/GenBank/DDBJ whole genome shotgun (WGS) entry which is preliminary data.</text>
</comment>
<evidence type="ECO:0000313" key="8">
    <source>
        <dbReference type="EMBL" id="TDP57298.1"/>
    </source>
</evidence>
<dbReference type="InterPro" id="IPR036388">
    <property type="entry name" value="WH-like_DNA-bd_sf"/>
</dbReference>
<dbReference type="FunFam" id="1.10.10.10:FF:000056">
    <property type="entry name" value="IclR family transcriptional regulator"/>
    <property type="match status" value="1"/>
</dbReference>
<evidence type="ECO:0000256" key="4">
    <source>
        <dbReference type="ARBA" id="ARBA00058938"/>
    </source>
</evidence>
<name>A0A4R6Q4K5_9FIRM</name>
<dbReference type="Gene3D" id="1.10.10.10">
    <property type="entry name" value="Winged helix-like DNA-binding domain superfamily/Winged helix DNA-binding domain"/>
    <property type="match status" value="1"/>
</dbReference>
<evidence type="ECO:0000259" key="6">
    <source>
        <dbReference type="PROSITE" id="PS51077"/>
    </source>
</evidence>
<dbReference type="SUPFAM" id="SSF55781">
    <property type="entry name" value="GAF domain-like"/>
    <property type="match status" value="1"/>
</dbReference>
<dbReference type="GO" id="GO:0003677">
    <property type="term" value="F:DNA binding"/>
    <property type="evidence" value="ECO:0007669"/>
    <property type="project" value="UniProtKB-KW"/>
</dbReference>
<keyword evidence="3" id="KW-0804">Transcription</keyword>
<dbReference type="Pfam" id="PF09339">
    <property type="entry name" value="HTH_IclR"/>
    <property type="match status" value="1"/>
</dbReference>
<dbReference type="PROSITE" id="PS51078">
    <property type="entry name" value="ICLR_ED"/>
    <property type="match status" value="1"/>
</dbReference>
<dbReference type="SMART" id="SM00346">
    <property type="entry name" value="HTH_ICLR"/>
    <property type="match status" value="1"/>
</dbReference>
<dbReference type="AlphaFoldDB" id="A0A4R6Q4K5"/>
<feature type="domain" description="HTH iclR-type" evidence="6">
    <location>
        <begin position="7"/>
        <end position="68"/>
    </location>
</feature>
<dbReference type="EMBL" id="SNXO01000013">
    <property type="protein sequence ID" value="TDP57298.1"/>
    <property type="molecule type" value="Genomic_DNA"/>
</dbReference>
<evidence type="ECO:0000256" key="5">
    <source>
        <dbReference type="ARBA" id="ARBA00070406"/>
    </source>
</evidence>
<comment type="function">
    <text evidence="4">May be an activator protein for the gylABX operon.</text>
</comment>
<dbReference type="GO" id="GO:0003700">
    <property type="term" value="F:DNA-binding transcription factor activity"/>
    <property type="evidence" value="ECO:0007669"/>
    <property type="project" value="TreeGrafter"/>
</dbReference>
<dbReference type="PANTHER" id="PTHR30136">
    <property type="entry name" value="HELIX-TURN-HELIX TRANSCRIPTIONAL REGULATOR, ICLR FAMILY"/>
    <property type="match status" value="1"/>
</dbReference>
<evidence type="ECO:0000256" key="1">
    <source>
        <dbReference type="ARBA" id="ARBA00023015"/>
    </source>
</evidence>
<accession>A0A4R6Q4K5</accession>
<dbReference type="Gene3D" id="3.30.450.40">
    <property type="match status" value="1"/>
</dbReference>
<dbReference type="InterPro" id="IPR014757">
    <property type="entry name" value="Tscrpt_reg_IclR_C"/>
</dbReference>